<keyword evidence="2" id="KW-0732">Signal</keyword>
<accession>A0A4Y9ELZ1</accession>
<protein>
    <submittedName>
        <fullName evidence="3">DUF3313 family protein</fullName>
    </submittedName>
</protein>
<comment type="caution">
    <text evidence="3">The sequence shown here is derived from an EMBL/GenBank/DDBJ whole genome shotgun (WGS) entry which is preliminary data.</text>
</comment>
<evidence type="ECO:0000256" key="2">
    <source>
        <dbReference type="SAM" id="SignalP"/>
    </source>
</evidence>
<dbReference type="InterPro" id="IPR021747">
    <property type="entry name" value="DUF3313"/>
</dbReference>
<feature type="region of interest" description="Disordered" evidence="1">
    <location>
        <begin position="218"/>
        <end position="253"/>
    </location>
</feature>
<dbReference type="Proteomes" id="UP000297737">
    <property type="component" value="Unassembled WGS sequence"/>
</dbReference>
<sequence>MTRMVRPWLVAALAATLLATPVLASKLPQTTPDGLVLQPNTKLSAVYLAPGANLAKYDRYALVDCFVEFKKGYMDEQNEQVPFSVSKQWMDQTTSELATAFKQQFAKVMSQKGGFQQSTMTGPDVMVLRPAIVDLDITAPDTMQPGVTSFVSSPGSMTLYLEVYDSMTNKLIARIYDAAGGEEDGGGVSWSTGPGNLQAADYVIDQWANMIRRGLEHAREAAGESPDGPAPGAAAPTAVPTAAPATPPKPTSK</sequence>
<gene>
    <name evidence="3" type="ORF">EUV02_07405</name>
</gene>
<evidence type="ECO:0000313" key="3">
    <source>
        <dbReference type="EMBL" id="TFU03022.1"/>
    </source>
</evidence>
<dbReference type="Pfam" id="PF11769">
    <property type="entry name" value="DUF3313"/>
    <property type="match status" value="1"/>
</dbReference>
<name>A0A4Y9ELZ1_9SPHN</name>
<feature type="chain" id="PRO_5021202030" evidence="2">
    <location>
        <begin position="25"/>
        <end position="253"/>
    </location>
</feature>
<organism evidence="3 4">
    <name type="scientific">Glacieibacterium arshaanense</name>
    <dbReference type="NCBI Taxonomy" id="2511025"/>
    <lineage>
        <taxon>Bacteria</taxon>
        <taxon>Pseudomonadati</taxon>
        <taxon>Pseudomonadota</taxon>
        <taxon>Alphaproteobacteria</taxon>
        <taxon>Sphingomonadales</taxon>
        <taxon>Sphingosinicellaceae</taxon>
        <taxon>Glacieibacterium</taxon>
    </lineage>
</organism>
<dbReference type="OrthoDB" id="7513489at2"/>
<dbReference type="RefSeq" id="WP_135245614.1">
    <property type="nucleotide sequence ID" value="NZ_SIHO01000002.1"/>
</dbReference>
<evidence type="ECO:0000313" key="4">
    <source>
        <dbReference type="Proteomes" id="UP000297737"/>
    </source>
</evidence>
<proteinExistence type="predicted"/>
<evidence type="ECO:0000256" key="1">
    <source>
        <dbReference type="SAM" id="MobiDB-lite"/>
    </source>
</evidence>
<reference evidence="3 4" key="1">
    <citation type="submission" date="2019-02" db="EMBL/GenBank/DDBJ databases">
        <title>Polymorphobacter sp. isolated from the lake at the Tibet of China.</title>
        <authorList>
            <person name="Li A."/>
        </authorList>
    </citation>
    <scope>NUCLEOTIDE SEQUENCE [LARGE SCALE GENOMIC DNA]</scope>
    <source>
        <strain evidence="3 4">DJ1R-1</strain>
    </source>
</reference>
<feature type="signal peptide" evidence="2">
    <location>
        <begin position="1"/>
        <end position="24"/>
    </location>
</feature>
<keyword evidence="4" id="KW-1185">Reference proteome</keyword>
<feature type="compositionally biased region" description="Low complexity" evidence="1">
    <location>
        <begin position="223"/>
        <end position="244"/>
    </location>
</feature>
<dbReference type="EMBL" id="SIHO01000002">
    <property type="protein sequence ID" value="TFU03022.1"/>
    <property type="molecule type" value="Genomic_DNA"/>
</dbReference>
<dbReference type="AlphaFoldDB" id="A0A4Y9ELZ1"/>